<keyword evidence="15" id="KW-1185">Reference proteome</keyword>
<dbReference type="NCBIfam" id="TIGR01587">
    <property type="entry name" value="cas3_core"/>
    <property type="match status" value="1"/>
</dbReference>
<dbReference type="PANTHER" id="PTHR47959:SF16">
    <property type="entry name" value="CRISPR-ASSOCIATED NUCLEASE_HELICASE CAS3-RELATED"/>
    <property type="match status" value="1"/>
</dbReference>
<dbReference type="SMART" id="SM00487">
    <property type="entry name" value="DEXDc"/>
    <property type="match status" value="1"/>
</dbReference>
<dbReference type="RefSeq" id="WP_252759694.1">
    <property type="nucleotide sequence ID" value="NZ_JAMXLY010000001.1"/>
</dbReference>
<keyword evidence="6" id="KW-0378">Hydrolase</keyword>
<evidence type="ECO:0000256" key="5">
    <source>
        <dbReference type="ARBA" id="ARBA00022741"/>
    </source>
</evidence>
<dbReference type="InterPro" id="IPR027417">
    <property type="entry name" value="P-loop_NTPase"/>
</dbReference>
<evidence type="ECO:0000256" key="8">
    <source>
        <dbReference type="ARBA" id="ARBA00022840"/>
    </source>
</evidence>
<comment type="similarity">
    <text evidence="2">In the central section; belongs to the CRISPR-associated helicase Cas3 family.</text>
</comment>
<sequence>MEEEIKQQRTLVLAKSEPEISLRQHIDDCLHIMEQLKNCVPDVPGGHKQAFWKILSEAIVFHDMGKVHPEFQKLLHKQPNHWCHQRHELFSLYFIRNSDLEEEEKQWVEFPVLGHHKPLADLFCFVDHNYEQDDYDLEGDDRMDFCKECEKMDSHFVWSLLKNYGIHGNTSLPFQPVDLIRKELRNNKDIEDSETFFRLLLTGALKQCDHLASAGIKHLLKLDMEDFEFLYHYPFYHHQREDANCAGNVLLVAPTGSGKTEAAFAWLKQQLQVKGQGRVYYILPYTASINAMYERLNEEMPSPEKKVGMIHGKLAQYIETRMADQSYSTEDLRKLAEGFKSMVTPVKIVTPFQLLKSLYGLKGYEKGLFEWCGGYFIIDEIHAYDAALFAQIIVLLQFAVKFMNVSVHLMTATLPSFMKREIEMVIRPFREIRADPELYRSFRRHRVKILEGKLMDHLELIQKDINMAKKVLVVCNTVETSQYVFDHLDAPQKVLLHGKFNSEDRFNHESLLQNEHVSLLVGTQAIEISLDIDFDVLYSEPAPIDALLQRFGRVNRKRKKGICTCYVFKDRNEQDRFIYKDSKVISRTLIALQEIEEDYDGIIQEKQLQKVIDVVYPDWAPQQKKEYDLTRKILMNFITHELRPLDESDKREADFYKQFDGIKILPVALSAEYRKRVSEYHLIKASELLVSVSTGQFHALEEDGAIGLQSFPYFSDAHSKIYTSRVYVVNRKYTHELGLQMNAADAPSEYNDNCL</sequence>
<dbReference type="InterPro" id="IPR014001">
    <property type="entry name" value="Helicase_ATP-bd"/>
</dbReference>
<keyword evidence="9" id="KW-0051">Antiviral defense</keyword>
<name>A0ABT1BTD5_9BACT</name>
<accession>A0ABT1BTD5</accession>
<dbReference type="InterPro" id="IPR006483">
    <property type="entry name" value="CRISPR-assoc_Cas3_HD"/>
</dbReference>
<evidence type="ECO:0000259" key="13">
    <source>
        <dbReference type="PROSITE" id="PS51643"/>
    </source>
</evidence>
<dbReference type="EMBL" id="JAMXLY010000001">
    <property type="protein sequence ID" value="MCO6024336.1"/>
    <property type="molecule type" value="Genomic_DNA"/>
</dbReference>
<dbReference type="InterPro" id="IPR050079">
    <property type="entry name" value="DEAD_box_RNA_helicase"/>
</dbReference>
<evidence type="ECO:0000259" key="12">
    <source>
        <dbReference type="PROSITE" id="PS51194"/>
    </source>
</evidence>
<reference evidence="14 15" key="1">
    <citation type="submission" date="2022-06" db="EMBL/GenBank/DDBJ databases">
        <title>A taxonomic note on the genus Prevotella: Description of four novel genera and emended description of the genera Hallella and Xylanibacter.</title>
        <authorList>
            <person name="Hitch T.C.A."/>
        </authorList>
    </citation>
    <scope>NUCLEOTIDE SEQUENCE [LARGE SCALE GENOMIC DNA]</scope>
    <source>
        <strain evidence="14 15">DSM 100619</strain>
    </source>
</reference>
<protein>
    <submittedName>
        <fullName evidence="14">CRISPR-associated helicase Cas3</fullName>
    </submittedName>
</protein>
<evidence type="ECO:0000256" key="9">
    <source>
        <dbReference type="ARBA" id="ARBA00023118"/>
    </source>
</evidence>
<comment type="similarity">
    <text evidence="10">Belongs to the DEAD box helicase family.</text>
</comment>
<evidence type="ECO:0000256" key="10">
    <source>
        <dbReference type="ARBA" id="ARBA00038437"/>
    </source>
</evidence>
<evidence type="ECO:0000256" key="4">
    <source>
        <dbReference type="ARBA" id="ARBA00022723"/>
    </source>
</evidence>
<keyword evidence="5" id="KW-0547">Nucleotide-binding</keyword>
<comment type="caution">
    <text evidence="14">The sequence shown here is derived from an EMBL/GenBank/DDBJ whole genome shotgun (WGS) entry which is preliminary data.</text>
</comment>
<dbReference type="InterPro" id="IPR038257">
    <property type="entry name" value="CRISPR-assoc_Cas3_HD_sf"/>
</dbReference>
<dbReference type="PROSITE" id="PS51194">
    <property type="entry name" value="HELICASE_CTER"/>
    <property type="match status" value="1"/>
</dbReference>
<dbReference type="Gene3D" id="1.10.3210.30">
    <property type="match status" value="1"/>
</dbReference>
<dbReference type="PROSITE" id="PS51643">
    <property type="entry name" value="HD_CAS3"/>
    <property type="match status" value="1"/>
</dbReference>
<evidence type="ECO:0000256" key="6">
    <source>
        <dbReference type="ARBA" id="ARBA00022801"/>
    </source>
</evidence>
<dbReference type="NCBIfam" id="TIGR01596">
    <property type="entry name" value="cas3_HD"/>
    <property type="match status" value="1"/>
</dbReference>
<evidence type="ECO:0000313" key="15">
    <source>
        <dbReference type="Proteomes" id="UP001204015"/>
    </source>
</evidence>
<evidence type="ECO:0000256" key="3">
    <source>
        <dbReference type="ARBA" id="ARBA00022722"/>
    </source>
</evidence>
<dbReference type="InterPro" id="IPR054712">
    <property type="entry name" value="Cas3-like_dom"/>
</dbReference>
<evidence type="ECO:0000256" key="2">
    <source>
        <dbReference type="ARBA" id="ARBA00009046"/>
    </source>
</evidence>
<evidence type="ECO:0000256" key="1">
    <source>
        <dbReference type="ARBA" id="ARBA00006847"/>
    </source>
</evidence>
<feature type="domain" description="HD Cas3-type" evidence="13">
    <location>
        <begin position="15"/>
        <end position="211"/>
    </location>
</feature>
<evidence type="ECO:0000313" key="14">
    <source>
        <dbReference type="EMBL" id="MCO6024336.1"/>
    </source>
</evidence>
<dbReference type="InterPro" id="IPR006474">
    <property type="entry name" value="Helicase_Cas3_CRISPR-ass_core"/>
</dbReference>
<evidence type="ECO:0000256" key="7">
    <source>
        <dbReference type="ARBA" id="ARBA00022806"/>
    </source>
</evidence>
<dbReference type="PROSITE" id="PS51192">
    <property type="entry name" value="HELICASE_ATP_BIND_1"/>
    <property type="match status" value="1"/>
</dbReference>
<dbReference type="PANTHER" id="PTHR47959">
    <property type="entry name" value="ATP-DEPENDENT RNA HELICASE RHLE-RELATED"/>
    <property type="match status" value="1"/>
</dbReference>
<evidence type="ECO:0000259" key="11">
    <source>
        <dbReference type="PROSITE" id="PS51192"/>
    </source>
</evidence>
<feature type="domain" description="Helicase C-terminal" evidence="12">
    <location>
        <begin position="453"/>
        <end position="603"/>
    </location>
</feature>
<dbReference type="Pfam" id="PF00270">
    <property type="entry name" value="DEAD"/>
    <property type="match status" value="1"/>
</dbReference>
<organism evidence="14 15">
    <name type="scientific">Segatella cerevisiae</name>
    <dbReference type="NCBI Taxonomy" id="2053716"/>
    <lineage>
        <taxon>Bacteria</taxon>
        <taxon>Pseudomonadati</taxon>
        <taxon>Bacteroidota</taxon>
        <taxon>Bacteroidia</taxon>
        <taxon>Bacteroidales</taxon>
        <taxon>Prevotellaceae</taxon>
        <taxon>Segatella</taxon>
    </lineage>
</organism>
<dbReference type="SUPFAM" id="SSF52540">
    <property type="entry name" value="P-loop containing nucleoside triphosphate hydrolases"/>
    <property type="match status" value="1"/>
</dbReference>
<proteinExistence type="inferred from homology"/>
<dbReference type="CDD" id="cd09641">
    <property type="entry name" value="Cas3''_I"/>
    <property type="match status" value="1"/>
</dbReference>
<gene>
    <name evidence="14" type="primary">cas3</name>
    <name evidence="14" type="ORF">NG821_00495</name>
</gene>
<keyword evidence="8" id="KW-0067">ATP-binding</keyword>
<keyword evidence="7" id="KW-0347">Helicase</keyword>
<dbReference type="InterPro" id="IPR001650">
    <property type="entry name" value="Helicase_C-like"/>
</dbReference>
<dbReference type="Proteomes" id="UP001204015">
    <property type="component" value="Unassembled WGS sequence"/>
</dbReference>
<dbReference type="InterPro" id="IPR011545">
    <property type="entry name" value="DEAD/DEAH_box_helicase_dom"/>
</dbReference>
<dbReference type="Gene3D" id="3.40.50.300">
    <property type="entry name" value="P-loop containing nucleotide triphosphate hydrolases"/>
    <property type="match status" value="2"/>
</dbReference>
<feature type="domain" description="Helicase ATP-binding" evidence="11">
    <location>
        <begin position="240"/>
        <end position="432"/>
    </location>
</feature>
<dbReference type="Pfam" id="PF22590">
    <property type="entry name" value="Cas3-like_C_2"/>
    <property type="match status" value="1"/>
</dbReference>
<keyword evidence="3" id="KW-0540">Nuclease</keyword>
<comment type="similarity">
    <text evidence="1">In the N-terminal section; belongs to the CRISPR-associated nuclease Cas3-HD family.</text>
</comment>
<keyword evidence="4" id="KW-0479">Metal-binding</keyword>